<evidence type="ECO:0000256" key="4">
    <source>
        <dbReference type="ARBA" id="ARBA00022741"/>
    </source>
</evidence>
<keyword evidence="8" id="KW-0479">Metal-binding</keyword>
<evidence type="ECO:0000259" key="10">
    <source>
        <dbReference type="PROSITE" id="PS50011"/>
    </source>
</evidence>
<dbReference type="Proteomes" id="UP000187209">
    <property type="component" value="Unassembled WGS sequence"/>
</dbReference>
<evidence type="ECO:0000256" key="8">
    <source>
        <dbReference type="PIRSR" id="PIRSR000615-3"/>
    </source>
</evidence>
<dbReference type="FunFam" id="1.10.510.10:FF:000571">
    <property type="entry name" value="Maternal embryonic leucine zipper kinase"/>
    <property type="match status" value="1"/>
</dbReference>
<keyword evidence="2" id="KW-0723">Serine/threonine-protein kinase</keyword>
<keyword evidence="8" id="KW-0460">Magnesium</keyword>
<proteinExistence type="predicted"/>
<evidence type="ECO:0000256" key="5">
    <source>
        <dbReference type="ARBA" id="ARBA00022777"/>
    </source>
</evidence>
<dbReference type="PROSITE" id="PS50011">
    <property type="entry name" value="PROTEIN_KINASE_DOM"/>
    <property type="match status" value="1"/>
</dbReference>
<evidence type="ECO:0000256" key="2">
    <source>
        <dbReference type="ARBA" id="ARBA00022527"/>
    </source>
</evidence>
<keyword evidence="4 9" id="KW-0547">Nucleotide-binding</keyword>
<dbReference type="GO" id="GO:0046872">
    <property type="term" value="F:metal ion binding"/>
    <property type="evidence" value="ECO:0007669"/>
    <property type="project" value="UniProtKB-KW"/>
</dbReference>
<organism evidence="11 12">
    <name type="scientific">Stentor coeruleus</name>
    <dbReference type="NCBI Taxonomy" id="5963"/>
    <lineage>
        <taxon>Eukaryota</taxon>
        <taxon>Sar</taxon>
        <taxon>Alveolata</taxon>
        <taxon>Ciliophora</taxon>
        <taxon>Postciliodesmatophora</taxon>
        <taxon>Heterotrichea</taxon>
        <taxon>Heterotrichida</taxon>
        <taxon>Stentoridae</taxon>
        <taxon>Stentor</taxon>
    </lineage>
</organism>
<gene>
    <name evidence="11" type="ORF">SteCoe_17152</name>
</gene>
<reference evidence="11 12" key="1">
    <citation type="submission" date="2016-11" db="EMBL/GenBank/DDBJ databases">
        <title>The macronuclear genome of Stentor coeruleus: a giant cell with tiny introns.</title>
        <authorList>
            <person name="Slabodnick M."/>
            <person name="Ruby J.G."/>
            <person name="Reiff S.B."/>
            <person name="Swart E.C."/>
            <person name="Gosai S."/>
            <person name="Prabakaran S."/>
            <person name="Witkowska E."/>
            <person name="Larue G.E."/>
            <person name="Fisher S."/>
            <person name="Freeman R.M."/>
            <person name="Gunawardena J."/>
            <person name="Chu W."/>
            <person name="Stover N.A."/>
            <person name="Gregory B.D."/>
            <person name="Nowacki M."/>
            <person name="Derisi J."/>
            <person name="Roy S.W."/>
            <person name="Marshall W.F."/>
            <person name="Sood P."/>
        </authorList>
    </citation>
    <scope>NUCLEOTIDE SEQUENCE [LARGE SCALE GENOMIC DNA]</scope>
    <source>
        <strain evidence="11">WM001</strain>
    </source>
</reference>
<keyword evidence="3" id="KW-0808">Transferase</keyword>
<evidence type="ECO:0000256" key="3">
    <source>
        <dbReference type="ARBA" id="ARBA00022679"/>
    </source>
</evidence>
<dbReference type="PROSITE" id="PS00107">
    <property type="entry name" value="PROTEIN_KINASE_ATP"/>
    <property type="match status" value="1"/>
</dbReference>
<dbReference type="AlphaFoldDB" id="A0A1R2BZJ2"/>
<dbReference type="CDD" id="cd06606">
    <property type="entry name" value="STKc_MAPKKK"/>
    <property type="match status" value="1"/>
</dbReference>
<evidence type="ECO:0000256" key="1">
    <source>
        <dbReference type="ARBA" id="ARBA00011245"/>
    </source>
</evidence>
<dbReference type="InterPro" id="IPR017441">
    <property type="entry name" value="Protein_kinase_ATP_BS"/>
</dbReference>
<protein>
    <recommendedName>
        <fullName evidence="10">Protein kinase domain-containing protein</fullName>
    </recommendedName>
</protein>
<evidence type="ECO:0000313" key="12">
    <source>
        <dbReference type="Proteomes" id="UP000187209"/>
    </source>
</evidence>
<name>A0A1R2BZJ2_9CILI</name>
<evidence type="ECO:0000313" key="11">
    <source>
        <dbReference type="EMBL" id="OMJ82198.1"/>
    </source>
</evidence>
<dbReference type="SMART" id="SM00220">
    <property type="entry name" value="S_TKc"/>
    <property type="match status" value="1"/>
</dbReference>
<feature type="binding site" evidence="8">
    <location>
        <position position="394"/>
    </location>
    <ligand>
        <name>Mg(2+)</name>
        <dbReference type="ChEBI" id="CHEBI:18420"/>
    </ligand>
</feature>
<feature type="active site" description="Proton acceptor" evidence="7">
    <location>
        <position position="376"/>
    </location>
</feature>
<keyword evidence="6 9" id="KW-0067">ATP-binding</keyword>
<accession>A0A1R2BZJ2</accession>
<dbReference type="Pfam" id="PF00069">
    <property type="entry name" value="Pkinase"/>
    <property type="match status" value="1"/>
</dbReference>
<dbReference type="PANTHER" id="PTHR11584">
    <property type="entry name" value="SERINE/THREONINE PROTEIN KINASE"/>
    <property type="match status" value="1"/>
</dbReference>
<dbReference type="GO" id="GO:0004674">
    <property type="term" value="F:protein serine/threonine kinase activity"/>
    <property type="evidence" value="ECO:0007669"/>
    <property type="project" value="UniProtKB-KW"/>
</dbReference>
<feature type="binding site" evidence="9">
    <location>
        <position position="280"/>
    </location>
    <ligand>
        <name>ATP</name>
        <dbReference type="ChEBI" id="CHEBI:30616"/>
    </ligand>
</feature>
<comment type="subunit">
    <text evidence="1">Monomer.</text>
</comment>
<dbReference type="InterPro" id="IPR011009">
    <property type="entry name" value="Kinase-like_dom_sf"/>
</dbReference>
<dbReference type="Gene3D" id="1.10.510.10">
    <property type="entry name" value="Transferase(Phosphotransferase) domain 1"/>
    <property type="match status" value="1"/>
</dbReference>
<evidence type="ECO:0000256" key="9">
    <source>
        <dbReference type="PROSITE-ProRule" id="PRU10141"/>
    </source>
</evidence>
<dbReference type="PANTHER" id="PTHR11584:SF369">
    <property type="entry name" value="MITOGEN-ACTIVATED PROTEIN KINASE KINASE KINASE 19-RELATED"/>
    <property type="match status" value="1"/>
</dbReference>
<dbReference type="OrthoDB" id="1043025at2759"/>
<dbReference type="SUPFAM" id="SSF56112">
    <property type="entry name" value="Protein kinase-like (PK-like)"/>
    <property type="match status" value="1"/>
</dbReference>
<dbReference type="InterPro" id="IPR000719">
    <property type="entry name" value="Prot_kinase_dom"/>
</dbReference>
<keyword evidence="5" id="KW-0418">Kinase</keyword>
<evidence type="ECO:0000256" key="6">
    <source>
        <dbReference type="ARBA" id="ARBA00022840"/>
    </source>
</evidence>
<sequence length="515" mass="58314">MKRASKSDNFLKQKISFPLIHTQRLTDAMVIRSFQSTSSPKIILPLISPKPIKLFSQARNINKQRISKQSKQEIQFEDSITIKSSTRSSSNIPSIKSSLQIPISNDEEIQLEKSSYFKSLTKKQMTIREEPVSNPIDKNGDKDFSDESYEIENDVFNTLPSISSIDIRKFNSPSARKDSTKKSTVGSLISEQSLKYMQSSKFSTLKRETTINNILEEMNNTPSVSVFHELKFKLVTKDSLLETINGTIMRWKVVEQIGSGTFGQVFKAINIESGKIFAIKRLFYNPASQPQVNFIDNILQEIKVLQKLWHGHIVKYLGSEKINDNYCMYIEYLPGGTISKLLYKVGALPEITVKAYTRQILKGLKYLHSNGVIHRDLKSDNILLDSNGKLKICDFGCSKRYENEVNESGFNNSVKGSLPWMAPEVMKQSGYGRKADIWSLGCVVIEMLSGKPPWNGIENQVMLMMNVIVYGALPEIPQKISECAKDFILKCLNRDPLKRPTADEILAHPFVCKGI</sequence>
<dbReference type="PROSITE" id="PS00108">
    <property type="entry name" value="PROTEIN_KINASE_ST"/>
    <property type="match status" value="1"/>
</dbReference>
<keyword evidence="12" id="KW-1185">Reference proteome</keyword>
<dbReference type="GO" id="GO:0005524">
    <property type="term" value="F:ATP binding"/>
    <property type="evidence" value="ECO:0007669"/>
    <property type="project" value="UniProtKB-UniRule"/>
</dbReference>
<dbReference type="InterPro" id="IPR008271">
    <property type="entry name" value="Ser/Thr_kinase_AS"/>
</dbReference>
<feature type="binding site" evidence="8">
    <location>
        <position position="381"/>
    </location>
    <ligand>
        <name>Mg(2+)</name>
        <dbReference type="ChEBI" id="CHEBI:18420"/>
    </ligand>
</feature>
<comment type="caution">
    <text evidence="11">The sequence shown here is derived from an EMBL/GenBank/DDBJ whole genome shotgun (WGS) entry which is preliminary data.</text>
</comment>
<feature type="domain" description="Protein kinase" evidence="10">
    <location>
        <begin position="251"/>
        <end position="511"/>
    </location>
</feature>
<dbReference type="EMBL" id="MPUH01000349">
    <property type="protein sequence ID" value="OMJ82198.1"/>
    <property type="molecule type" value="Genomic_DNA"/>
</dbReference>
<evidence type="ECO:0000256" key="7">
    <source>
        <dbReference type="PIRSR" id="PIRSR000615-1"/>
    </source>
</evidence>